<gene>
    <name evidence="2" type="ORF">NPIL_58111</name>
</gene>
<proteinExistence type="predicted"/>
<evidence type="ECO:0000256" key="1">
    <source>
        <dbReference type="SAM" id="MobiDB-lite"/>
    </source>
</evidence>
<feature type="region of interest" description="Disordered" evidence="1">
    <location>
        <begin position="1"/>
        <end position="51"/>
    </location>
</feature>
<evidence type="ECO:0000313" key="3">
    <source>
        <dbReference type="Proteomes" id="UP000887013"/>
    </source>
</evidence>
<dbReference type="Proteomes" id="UP000887013">
    <property type="component" value="Unassembled WGS sequence"/>
</dbReference>
<name>A0A8X6PXQ2_NEPPI</name>
<accession>A0A8X6PXQ2</accession>
<sequence>MALDLDSSNSSHVEKEQQPKDNNCSYNSNSQQNRVSTPLPTTSNITKKVKPPITIYNPINTAVLIKEIQQITGIKLPKPETV</sequence>
<feature type="compositionally biased region" description="Low complexity" evidence="1">
    <location>
        <begin position="22"/>
        <end position="33"/>
    </location>
</feature>
<feature type="compositionally biased region" description="Polar residues" evidence="1">
    <location>
        <begin position="34"/>
        <end position="46"/>
    </location>
</feature>
<evidence type="ECO:0000313" key="2">
    <source>
        <dbReference type="EMBL" id="GFT88934.1"/>
    </source>
</evidence>
<dbReference type="EMBL" id="BMAW01120361">
    <property type="protein sequence ID" value="GFT88934.1"/>
    <property type="molecule type" value="Genomic_DNA"/>
</dbReference>
<dbReference type="AlphaFoldDB" id="A0A8X6PXQ2"/>
<reference evidence="2" key="1">
    <citation type="submission" date="2020-08" db="EMBL/GenBank/DDBJ databases">
        <title>Multicomponent nature underlies the extraordinary mechanical properties of spider dragline silk.</title>
        <authorList>
            <person name="Kono N."/>
            <person name="Nakamura H."/>
            <person name="Mori M."/>
            <person name="Yoshida Y."/>
            <person name="Ohtoshi R."/>
            <person name="Malay A.D."/>
            <person name="Moran D.A.P."/>
            <person name="Tomita M."/>
            <person name="Numata K."/>
            <person name="Arakawa K."/>
        </authorList>
    </citation>
    <scope>NUCLEOTIDE SEQUENCE</scope>
</reference>
<feature type="compositionally biased region" description="Polar residues" evidence="1">
    <location>
        <begin position="1"/>
        <end position="11"/>
    </location>
</feature>
<protein>
    <submittedName>
        <fullName evidence="2">Uncharacterized protein</fullName>
    </submittedName>
</protein>
<organism evidence="2 3">
    <name type="scientific">Nephila pilipes</name>
    <name type="common">Giant wood spider</name>
    <name type="synonym">Nephila maculata</name>
    <dbReference type="NCBI Taxonomy" id="299642"/>
    <lineage>
        <taxon>Eukaryota</taxon>
        <taxon>Metazoa</taxon>
        <taxon>Ecdysozoa</taxon>
        <taxon>Arthropoda</taxon>
        <taxon>Chelicerata</taxon>
        <taxon>Arachnida</taxon>
        <taxon>Araneae</taxon>
        <taxon>Araneomorphae</taxon>
        <taxon>Entelegynae</taxon>
        <taxon>Araneoidea</taxon>
        <taxon>Nephilidae</taxon>
        <taxon>Nephila</taxon>
    </lineage>
</organism>
<keyword evidence="3" id="KW-1185">Reference proteome</keyword>
<comment type="caution">
    <text evidence="2">The sequence shown here is derived from an EMBL/GenBank/DDBJ whole genome shotgun (WGS) entry which is preliminary data.</text>
</comment>